<evidence type="ECO:0000313" key="10">
    <source>
        <dbReference type="Proteomes" id="UP001156102"/>
    </source>
</evidence>
<feature type="transmembrane region" description="Helical" evidence="8">
    <location>
        <begin position="39"/>
        <end position="60"/>
    </location>
</feature>
<keyword evidence="10" id="KW-1185">Reference proteome</keyword>
<feature type="transmembrane region" description="Helical" evidence="8">
    <location>
        <begin position="335"/>
        <end position="354"/>
    </location>
</feature>
<evidence type="ECO:0000313" key="9">
    <source>
        <dbReference type="EMBL" id="MCP8967882.1"/>
    </source>
</evidence>
<evidence type="ECO:0000256" key="8">
    <source>
        <dbReference type="SAM" id="Phobius"/>
    </source>
</evidence>
<gene>
    <name evidence="9" type="ORF">NK662_04930</name>
</gene>
<dbReference type="Gene3D" id="1.20.1740.10">
    <property type="entry name" value="Amino acid/polyamine transporter I"/>
    <property type="match status" value="1"/>
</dbReference>
<reference evidence="9" key="1">
    <citation type="submission" date="2022-07" db="EMBL/GenBank/DDBJ databases">
        <authorList>
            <person name="Li W.-J."/>
            <person name="Deng Q.-Q."/>
        </authorList>
    </citation>
    <scope>NUCLEOTIDE SEQUENCE</scope>
    <source>
        <strain evidence="9">SYSU M60031</strain>
    </source>
</reference>
<organism evidence="9 10">
    <name type="scientific">Ectobacillus ponti</name>
    <dbReference type="NCBI Taxonomy" id="2961894"/>
    <lineage>
        <taxon>Bacteria</taxon>
        <taxon>Bacillati</taxon>
        <taxon>Bacillota</taxon>
        <taxon>Bacilli</taxon>
        <taxon>Bacillales</taxon>
        <taxon>Bacillaceae</taxon>
        <taxon>Ectobacillus</taxon>
    </lineage>
</organism>
<dbReference type="Pfam" id="PF03845">
    <property type="entry name" value="Spore_permease"/>
    <property type="match status" value="1"/>
</dbReference>
<dbReference type="RefSeq" id="WP_254757791.1">
    <property type="nucleotide sequence ID" value="NZ_JANCLT010000002.1"/>
</dbReference>
<accession>A0AA41X371</accession>
<dbReference type="NCBIfam" id="TIGR00912">
    <property type="entry name" value="2A0309"/>
    <property type="match status" value="1"/>
</dbReference>
<keyword evidence="4" id="KW-0309">Germination</keyword>
<keyword evidence="5 8" id="KW-0812">Transmembrane</keyword>
<evidence type="ECO:0000256" key="3">
    <source>
        <dbReference type="ARBA" id="ARBA00022448"/>
    </source>
</evidence>
<feature type="transmembrane region" description="Helical" evidence="8">
    <location>
        <begin position="219"/>
        <end position="243"/>
    </location>
</feature>
<dbReference type="GO" id="GO:0009847">
    <property type="term" value="P:spore germination"/>
    <property type="evidence" value="ECO:0007669"/>
    <property type="project" value="InterPro"/>
</dbReference>
<dbReference type="PANTHER" id="PTHR34975:SF2">
    <property type="entry name" value="SPORE GERMINATION PROTEIN A2"/>
    <property type="match status" value="1"/>
</dbReference>
<keyword evidence="6 8" id="KW-1133">Transmembrane helix</keyword>
<feature type="transmembrane region" description="Helical" evidence="8">
    <location>
        <begin position="306"/>
        <end position="329"/>
    </location>
</feature>
<feature type="transmembrane region" description="Helical" evidence="8">
    <location>
        <begin position="147"/>
        <end position="166"/>
    </location>
</feature>
<feature type="transmembrane region" description="Helical" evidence="8">
    <location>
        <begin position="81"/>
        <end position="104"/>
    </location>
</feature>
<evidence type="ECO:0000256" key="2">
    <source>
        <dbReference type="ARBA" id="ARBA00007998"/>
    </source>
</evidence>
<dbReference type="GO" id="GO:0016020">
    <property type="term" value="C:membrane"/>
    <property type="evidence" value="ECO:0007669"/>
    <property type="project" value="UniProtKB-SubCell"/>
</dbReference>
<evidence type="ECO:0000256" key="1">
    <source>
        <dbReference type="ARBA" id="ARBA00004141"/>
    </source>
</evidence>
<dbReference type="InterPro" id="IPR004761">
    <property type="entry name" value="Spore_GerAB"/>
</dbReference>
<keyword evidence="3" id="KW-0813">Transport</keyword>
<keyword evidence="7 8" id="KW-0472">Membrane</keyword>
<dbReference type="Proteomes" id="UP001156102">
    <property type="component" value="Unassembled WGS sequence"/>
</dbReference>
<feature type="transmembrane region" description="Helical" evidence="8">
    <location>
        <begin position="116"/>
        <end position="135"/>
    </location>
</feature>
<dbReference type="EMBL" id="JANCLT010000002">
    <property type="protein sequence ID" value="MCP8967882.1"/>
    <property type="molecule type" value="Genomic_DNA"/>
</dbReference>
<evidence type="ECO:0000256" key="6">
    <source>
        <dbReference type="ARBA" id="ARBA00022989"/>
    </source>
</evidence>
<comment type="caution">
    <text evidence="9">The sequence shown here is derived from an EMBL/GenBank/DDBJ whole genome shotgun (WGS) entry which is preliminary data.</text>
</comment>
<protein>
    <submittedName>
        <fullName evidence="9">Endospore germination permease</fullName>
    </submittedName>
</protein>
<evidence type="ECO:0000256" key="7">
    <source>
        <dbReference type="ARBA" id="ARBA00023136"/>
    </source>
</evidence>
<evidence type="ECO:0000256" key="4">
    <source>
        <dbReference type="ARBA" id="ARBA00022544"/>
    </source>
</evidence>
<feature type="transmembrane region" description="Helical" evidence="8">
    <location>
        <begin position="263"/>
        <end position="285"/>
    </location>
</feature>
<sequence length="370" mass="41031">MGKIQISAFQFFILVFMFIISSSTLLIPHLVTPYAKQDVWLSAAVATAASLPLLLLYISLAKRHPGLPLTQCTERILGRTLGKAVSALFCFYFILITCGLIRQVGDMLTTLILADTPIHAVECLFVTGIVMGVRLGLESWVRSAEIFFPWVILLTAALVASLLPLIDFDKLMPMFEAKPGAVIRGSITIFGVPFLDLVIFLMIAPYVKTFKGMKRGFLYGVLAGSSILVFITILTPLVIGVAMTEQTLYPVYVLAQKVSIGNFIQRIEVVVGGIWFITMFFKIIICFHATMLGLADLFDLKNYQTLTLPFGMFSIPFSLLMFKGLISFMEFVSEIWTLSVLLYGLILPLLLLAADMWRKRRRKGAAADAG</sequence>
<evidence type="ECO:0000256" key="5">
    <source>
        <dbReference type="ARBA" id="ARBA00022692"/>
    </source>
</evidence>
<proteinExistence type="inferred from homology"/>
<feature type="transmembrane region" description="Helical" evidence="8">
    <location>
        <begin position="7"/>
        <end position="27"/>
    </location>
</feature>
<comment type="subcellular location">
    <subcellularLocation>
        <location evidence="1">Membrane</location>
        <topology evidence="1">Multi-pass membrane protein</topology>
    </subcellularLocation>
</comment>
<name>A0AA41X371_9BACI</name>
<dbReference type="AlphaFoldDB" id="A0AA41X371"/>
<comment type="similarity">
    <text evidence="2">Belongs to the amino acid-polyamine-organocation (APC) superfamily. Spore germination protein (SGP) (TC 2.A.3.9) family.</text>
</comment>
<dbReference type="PANTHER" id="PTHR34975">
    <property type="entry name" value="SPORE GERMINATION PROTEIN A2"/>
    <property type="match status" value="1"/>
</dbReference>
<feature type="transmembrane region" description="Helical" evidence="8">
    <location>
        <begin position="186"/>
        <end position="207"/>
    </location>
</feature>